<dbReference type="EMBL" id="JAVREP010000036">
    <property type="protein sequence ID" value="MDT0332102.1"/>
    <property type="molecule type" value="Genomic_DNA"/>
</dbReference>
<name>A0ABU2MHB9_9ACTN</name>
<organism evidence="1 2">
    <name type="scientific">Nocardiopsis lambiniae</name>
    <dbReference type="NCBI Taxonomy" id="3075539"/>
    <lineage>
        <taxon>Bacteria</taxon>
        <taxon>Bacillati</taxon>
        <taxon>Actinomycetota</taxon>
        <taxon>Actinomycetes</taxon>
        <taxon>Streptosporangiales</taxon>
        <taxon>Nocardiopsidaceae</taxon>
        <taxon>Nocardiopsis</taxon>
    </lineage>
</organism>
<gene>
    <name evidence="1" type="ORF">RM479_27140</name>
</gene>
<dbReference type="RefSeq" id="WP_311514535.1">
    <property type="nucleotide sequence ID" value="NZ_JAVREP010000036.1"/>
</dbReference>
<keyword evidence="2" id="KW-1185">Reference proteome</keyword>
<comment type="caution">
    <text evidence="1">The sequence shown here is derived from an EMBL/GenBank/DDBJ whole genome shotgun (WGS) entry which is preliminary data.</text>
</comment>
<evidence type="ECO:0000313" key="2">
    <source>
        <dbReference type="Proteomes" id="UP001183390"/>
    </source>
</evidence>
<accession>A0ABU2MHB9</accession>
<reference evidence="2" key="1">
    <citation type="submission" date="2023-07" db="EMBL/GenBank/DDBJ databases">
        <title>30 novel species of actinomycetes from the DSMZ collection.</title>
        <authorList>
            <person name="Nouioui I."/>
        </authorList>
    </citation>
    <scope>NUCLEOTIDE SEQUENCE [LARGE SCALE GENOMIC DNA]</scope>
    <source>
        <strain evidence="2">DSM 44743</strain>
    </source>
</reference>
<sequence length="76" mass="7999">MIRRFFAVGMIGKAIVALPPPPQGSGERRPSAVSRRLTAELGHGDAGVEEPARARPALDGPVMAAREVVRGARSRA</sequence>
<dbReference type="Proteomes" id="UP001183390">
    <property type="component" value="Unassembled WGS sequence"/>
</dbReference>
<proteinExistence type="predicted"/>
<evidence type="ECO:0000313" key="1">
    <source>
        <dbReference type="EMBL" id="MDT0332102.1"/>
    </source>
</evidence>
<protein>
    <submittedName>
        <fullName evidence="1">Uncharacterized protein</fullName>
    </submittedName>
</protein>